<dbReference type="Proteomes" id="UP000271010">
    <property type="component" value="Unassembled WGS sequence"/>
</dbReference>
<evidence type="ECO:0000313" key="1">
    <source>
        <dbReference type="EMBL" id="RNI33107.1"/>
    </source>
</evidence>
<protein>
    <recommendedName>
        <fullName evidence="3">STAS/SEC14 domain-containing protein</fullName>
    </recommendedName>
</protein>
<keyword evidence="2" id="KW-1185">Reference proteome</keyword>
<gene>
    <name evidence="1" type="ORF">EFA69_01420</name>
</gene>
<dbReference type="AlphaFoldDB" id="A0A3M9N729"/>
<proteinExistence type="predicted"/>
<reference evidence="1 2" key="1">
    <citation type="submission" date="2018-11" db="EMBL/GenBank/DDBJ databases">
        <title>Rufibacter latericius sp. nov., isolated from water in Baiyang Lake.</title>
        <authorList>
            <person name="Yang Y."/>
        </authorList>
    </citation>
    <scope>NUCLEOTIDE SEQUENCE [LARGE SCALE GENOMIC DNA]</scope>
    <source>
        <strain evidence="1 2">MCC P1</strain>
    </source>
</reference>
<dbReference type="RefSeq" id="WP_123131296.1">
    <property type="nucleotide sequence ID" value="NZ_JBHMAD010000013.1"/>
</dbReference>
<sequence>MSNSLIFKDTYITICFNPEEKYILGDWTGFQTKQSVQDGCERILEAMVQHECHKILNDNTNVEGIWSSAAEWVGSDWFPRLRQAGMTSFAWVYSPSMFSRLSTDKSLRFTYDTTGIEVFDSIAEALQWLASRSDTPEKK</sequence>
<organism evidence="1 2">
    <name type="scientific">Rufibacter immobilis</name>
    <dbReference type="NCBI Taxonomy" id="1348778"/>
    <lineage>
        <taxon>Bacteria</taxon>
        <taxon>Pseudomonadati</taxon>
        <taxon>Bacteroidota</taxon>
        <taxon>Cytophagia</taxon>
        <taxon>Cytophagales</taxon>
        <taxon>Hymenobacteraceae</taxon>
        <taxon>Rufibacter</taxon>
    </lineage>
</organism>
<comment type="caution">
    <text evidence="1">The sequence shown here is derived from an EMBL/GenBank/DDBJ whole genome shotgun (WGS) entry which is preliminary data.</text>
</comment>
<name>A0A3M9N729_9BACT</name>
<evidence type="ECO:0008006" key="3">
    <source>
        <dbReference type="Google" id="ProtNLM"/>
    </source>
</evidence>
<dbReference type="EMBL" id="RJJE01000001">
    <property type="protein sequence ID" value="RNI33107.1"/>
    <property type="molecule type" value="Genomic_DNA"/>
</dbReference>
<accession>A0A3M9N729</accession>
<dbReference type="OrthoDB" id="893408at2"/>
<evidence type="ECO:0000313" key="2">
    <source>
        <dbReference type="Proteomes" id="UP000271010"/>
    </source>
</evidence>